<evidence type="ECO:0000256" key="1">
    <source>
        <dbReference type="RuleBase" id="RU000487"/>
    </source>
</evidence>
<dbReference type="SUPFAM" id="SSF53067">
    <property type="entry name" value="Actin-like ATPase domain"/>
    <property type="match status" value="2"/>
</dbReference>
<dbReference type="Gene3D" id="3.30.420.40">
    <property type="match status" value="4"/>
</dbReference>
<dbReference type="Proteomes" id="UP000566819">
    <property type="component" value="Unassembled WGS sequence"/>
</dbReference>
<evidence type="ECO:0000313" key="2">
    <source>
        <dbReference type="EMBL" id="KAF4625141.1"/>
    </source>
</evidence>
<organism evidence="2 3">
    <name type="scientific">Cudoniella acicularis</name>
    <dbReference type="NCBI Taxonomy" id="354080"/>
    <lineage>
        <taxon>Eukaryota</taxon>
        <taxon>Fungi</taxon>
        <taxon>Dikarya</taxon>
        <taxon>Ascomycota</taxon>
        <taxon>Pezizomycotina</taxon>
        <taxon>Leotiomycetes</taxon>
        <taxon>Helotiales</taxon>
        <taxon>Tricladiaceae</taxon>
        <taxon>Cudoniella</taxon>
    </lineage>
</organism>
<evidence type="ECO:0008006" key="4">
    <source>
        <dbReference type="Google" id="ProtNLM"/>
    </source>
</evidence>
<dbReference type="AlphaFoldDB" id="A0A8H4R9B0"/>
<dbReference type="Pfam" id="PF00022">
    <property type="entry name" value="Actin"/>
    <property type="match status" value="1"/>
</dbReference>
<dbReference type="CDD" id="cd13395">
    <property type="entry name" value="ASKHA_NBD_Arp4_ACTL6-like"/>
    <property type="match status" value="1"/>
</dbReference>
<dbReference type="FunFam" id="3.30.420.40:FF:000375">
    <property type="entry name" value="Actin-related protein 8"/>
    <property type="match status" value="1"/>
</dbReference>
<dbReference type="EMBL" id="JAAMPI010001454">
    <property type="protein sequence ID" value="KAF4625141.1"/>
    <property type="molecule type" value="Genomic_DNA"/>
</dbReference>
<reference evidence="2 3" key="1">
    <citation type="submission" date="2020-03" db="EMBL/GenBank/DDBJ databases">
        <title>Draft Genome Sequence of Cudoniella acicularis.</title>
        <authorList>
            <person name="Buettner E."/>
            <person name="Kellner H."/>
        </authorList>
    </citation>
    <scope>NUCLEOTIDE SEQUENCE [LARGE SCALE GENOMIC DNA]</scope>
    <source>
        <strain evidence="2 3">DSM 108380</strain>
    </source>
</reference>
<gene>
    <name evidence="2" type="ORF">G7Y89_g13025</name>
</gene>
<comment type="caution">
    <text evidence="2">The sequence shown here is derived from an EMBL/GenBank/DDBJ whole genome shotgun (WGS) entry which is preliminary data.</text>
</comment>
<dbReference type="PANTHER" id="PTHR11937">
    <property type="entry name" value="ACTIN"/>
    <property type="match status" value="1"/>
</dbReference>
<dbReference type="FunFam" id="3.30.420.40:FF:000058">
    <property type="entry name" value="Putative actin-related protein 5"/>
    <property type="match status" value="1"/>
</dbReference>
<comment type="similarity">
    <text evidence="1">Belongs to the actin family.</text>
</comment>
<dbReference type="InterPro" id="IPR004000">
    <property type="entry name" value="Actin"/>
</dbReference>
<dbReference type="OrthoDB" id="5132116at2759"/>
<dbReference type="InterPro" id="IPR004001">
    <property type="entry name" value="Actin_CS"/>
</dbReference>
<sequence>MASQTIASSMQPTDVYGGDEVSAIILDPGYSSVRAGFAGEDTPKSFVNSHYGVADGRSVFGDDAIHNPLAGLEIRNPMSKEGIVEDWDTATQLWEYAITSRLTSFKQSDPRTNGLNDDSKDIDIEMEGVDEGEKALEEHPLLMTETAWNTTKNRERSIEIAMESWGCPAFWLARNSVLAAFGAGKATALVVDVGASTTSVISIHDGLILKKSIQKSPLAGNWLSSQLRSLFSTTEPKVDLIPHYLISSKTPVDAGAPAQAVYRKYENNIPESFRALEEERVLTEFKESVVQVWTGPGRLGSANPAGTTNIDYVKAQPGRVFEFPDGANQMWGVDRMNVAEGMWDEKAALPVPGEPPVTKAQTIPEMVRASIGAVDMDLRAALLQNIVVTGGTSLVNGFTDRLHNELTAMYPGARIKIQAAGLTAERRFGSWIGGSILGSLGTFHQMWISRKEYEEFGANVVEKRCK</sequence>
<protein>
    <recommendedName>
        <fullName evidence="4">Actin-related protein 4</fullName>
    </recommendedName>
</protein>
<dbReference type="PROSITE" id="PS00432">
    <property type="entry name" value="ACTINS_2"/>
    <property type="match status" value="1"/>
</dbReference>
<accession>A0A8H4R9B0</accession>
<keyword evidence="3" id="KW-1185">Reference proteome</keyword>
<proteinExistence type="inferred from homology"/>
<dbReference type="InterPro" id="IPR043129">
    <property type="entry name" value="ATPase_NBD"/>
</dbReference>
<evidence type="ECO:0000313" key="3">
    <source>
        <dbReference type="Proteomes" id="UP000566819"/>
    </source>
</evidence>
<name>A0A8H4R9B0_9HELO</name>
<dbReference type="SMART" id="SM00268">
    <property type="entry name" value="ACTIN"/>
    <property type="match status" value="1"/>
</dbReference>